<evidence type="ECO:0000256" key="1">
    <source>
        <dbReference type="ARBA" id="ARBA00010364"/>
    </source>
</evidence>
<dbReference type="InterPro" id="IPR036591">
    <property type="entry name" value="YggU-like_sf"/>
</dbReference>
<protein>
    <recommendedName>
        <fullName evidence="4">DUF167 domain-containing protein</fullName>
    </recommendedName>
</protein>
<dbReference type="SUPFAM" id="SSF69786">
    <property type="entry name" value="YggU-like"/>
    <property type="match status" value="1"/>
</dbReference>
<comment type="caution">
    <text evidence="2">The sequence shown here is derived from an EMBL/GenBank/DDBJ whole genome shotgun (WGS) entry which is preliminary data.</text>
</comment>
<proteinExistence type="inferred from homology"/>
<evidence type="ECO:0008006" key="4">
    <source>
        <dbReference type="Google" id="ProtNLM"/>
    </source>
</evidence>
<dbReference type="Pfam" id="PF02594">
    <property type="entry name" value="DUF167"/>
    <property type="match status" value="1"/>
</dbReference>
<comment type="similarity">
    <text evidence="1">Belongs to the UPF0235 family.</text>
</comment>
<accession>A0A2G9YU91</accession>
<dbReference type="NCBIfam" id="TIGR00251">
    <property type="entry name" value="DUF167 family protein"/>
    <property type="match status" value="1"/>
</dbReference>
<evidence type="ECO:0000313" key="3">
    <source>
        <dbReference type="Proteomes" id="UP000229976"/>
    </source>
</evidence>
<dbReference type="EMBL" id="PCRO01000026">
    <property type="protein sequence ID" value="PIP22806.1"/>
    <property type="molecule type" value="Genomic_DNA"/>
</dbReference>
<dbReference type="Proteomes" id="UP000229976">
    <property type="component" value="Unassembled WGS sequence"/>
</dbReference>
<dbReference type="InterPro" id="IPR003746">
    <property type="entry name" value="DUF167"/>
</dbReference>
<name>A0A2G9YU91_9BACT</name>
<organism evidence="2 3">
    <name type="scientific">Candidatus Nealsonbacteria bacterium CG23_combo_of_CG06-09_8_20_14_all_39_17</name>
    <dbReference type="NCBI Taxonomy" id="1974722"/>
    <lineage>
        <taxon>Bacteria</taxon>
        <taxon>Candidatus Nealsoniibacteriota</taxon>
    </lineage>
</organism>
<evidence type="ECO:0000313" key="2">
    <source>
        <dbReference type="EMBL" id="PIP22806.1"/>
    </source>
</evidence>
<reference evidence="2 3" key="1">
    <citation type="submission" date="2017-09" db="EMBL/GenBank/DDBJ databases">
        <title>Depth-based differentiation of microbial function through sediment-hosted aquifers and enrichment of novel symbionts in the deep terrestrial subsurface.</title>
        <authorList>
            <person name="Probst A.J."/>
            <person name="Ladd B."/>
            <person name="Jarett J.K."/>
            <person name="Geller-Mcgrath D.E."/>
            <person name="Sieber C.M."/>
            <person name="Emerson J.B."/>
            <person name="Anantharaman K."/>
            <person name="Thomas B.C."/>
            <person name="Malmstrom R."/>
            <person name="Stieglmeier M."/>
            <person name="Klingl A."/>
            <person name="Woyke T."/>
            <person name="Ryan C.M."/>
            <person name="Banfield J.F."/>
        </authorList>
    </citation>
    <scope>NUCLEOTIDE SEQUENCE [LARGE SCALE GENOMIC DNA]</scope>
    <source>
        <strain evidence="2">CG23_combo_of_CG06-09_8_20_14_all_39_17</strain>
    </source>
</reference>
<dbReference type="Gene3D" id="3.30.1200.10">
    <property type="entry name" value="YggU-like"/>
    <property type="match status" value="1"/>
</dbReference>
<gene>
    <name evidence="2" type="ORF">COX37_01985</name>
</gene>
<sequence>MKMILGYDQWTGMLIKVRVFADSNQTKVVKKAEDSYDVWVKEKPIMGQANKAVIRALTDFFKMLEEDGSRIRIIKGFKEPHKIVKI</sequence>
<dbReference type="AlphaFoldDB" id="A0A2G9YU91"/>